<dbReference type="OrthoDB" id="1796359at2"/>
<comment type="caution">
    <text evidence="3">The sequence shown here is derived from an EMBL/GenBank/DDBJ whole genome shotgun (WGS) entry which is preliminary data.</text>
</comment>
<gene>
    <name evidence="3" type="ORF">DQG23_28590</name>
</gene>
<accession>A0A329M8U8</accession>
<proteinExistence type="predicted"/>
<feature type="transmembrane region" description="Helical" evidence="2">
    <location>
        <begin position="224"/>
        <end position="242"/>
    </location>
</feature>
<dbReference type="EMBL" id="QMFB01000021">
    <property type="protein sequence ID" value="RAV16381.1"/>
    <property type="molecule type" value="Genomic_DNA"/>
</dbReference>
<dbReference type="Proteomes" id="UP000250369">
    <property type="component" value="Unassembled WGS sequence"/>
</dbReference>
<keyword evidence="2" id="KW-0472">Membrane</keyword>
<protein>
    <recommendedName>
        <fullName evidence="5">Prolipoprotein diacylglyceryl transferase</fullName>
    </recommendedName>
</protein>
<dbReference type="RefSeq" id="WP_113034460.1">
    <property type="nucleotide sequence ID" value="NZ_QMFB01000021.1"/>
</dbReference>
<name>A0A329M8U8_9BACL</name>
<evidence type="ECO:0008006" key="5">
    <source>
        <dbReference type="Google" id="ProtNLM"/>
    </source>
</evidence>
<dbReference type="AlphaFoldDB" id="A0A329M8U8"/>
<organism evidence="3 4">
    <name type="scientific">Paenibacillus contaminans</name>
    <dbReference type="NCBI Taxonomy" id="450362"/>
    <lineage>
        <taxon>Bacteria</taxon>
        <taxon>Bacillati</taxon>
        <taxon>Bacillota</taxon>
        <taxon>Bacilli</taxon>
        <taxon>Bacillales</taxon>
        <taxon>Paenibacillaceae</taxon>
        <taxon>Paenibacillus</taxon>
    </lineage>
</organism>
<feature type="transmembrane region" description="Helical" evidence="2">
    <location>
        <begin position="12"/>
        <end position="34"/>
    </location>
</feature>
<feature type="transmembrane region" description="Helical" evidence="2">
    <location>
        <begin position="153"/>
        <end position="171"/>
    </location>
</feature>
<sequence>MPESISLGPLQLQWSLLGVLLSALAGYAVVSFRLKREDRIMSRRRTEGLADGPDGTEREIDADVSALDGAHEEVKPQPLLRSTLMNIFANGLFVVLLVWKLGFLLKTPSIIWEQPLGLLIYWSSPDMVVLGAVAAAVLVLLQLRKAGIPVQTAADAAAFGVLAAYTVRQAAMWQGGRVTELPWAIASESSLFGVHPLGAYALLLSAALGVWLWCRKEPLGTGGYVRDLCTYGGLGLLAVSLFKEPPKETVFLLTAEQWGFAALALLGSSAARLFGLIQFPETRHTMASGADIQTIAKEQDMMAANDSKAQIKQAQQNEAERRHADDTIQTDKKLNGPNRPST</sequence>
<evidence type="ECO:0000256" key="1">
    <source>
        <dbReference type="SAM" id="MobiDB-lite"/>
    </source>
</evidence>
<feature type="compositionally biased region" description="Basic and acidic residues" evidence="1">
    <location>
        <begin position="318"/>
        <end position="334"/>
    </location>
</feature>
<evidence type="ECO:0000313" key="4">
    <source>
        <dbReference type="Proteomes" id="UP000250369"/>
    </source>
</evidence>
<feature type="region of interest" description="Disordered" evidence="1">
    <location>
        <begin position="303"/>
        <end position="342"/>
    </location>
</feature>
<keyword evidence="4" id="KW-1185">Reference proteome</keyword>
<evidence type="ECO:0000256" key="2">
    <source>
        <dbReference type="SAM" id="Phobius"/>
    </source>
</evidence>
<feature type="compositionally biased region" description="Polar residues" evidence="1">
    <location>
        <begin position="307"/>
        <end position="317"/>
    </location>
</feature>
<feature type="transmembrane region" description="Helical" evidence="2">
    <location>
        <begin position="79"/>
        <end position="99"/>
    </location>
</feature>
<evidence type="ECO:0000313" key="3">
    <source>
        <dbReference type="EMBL" id="RAV16381.1"/>
    </source>
</evidence>
<feature type="transmembrane region" description="Helical" evidence="2">
    <location>
        <begin position="258"/>
        <end position="277"/>
    </location>
</feature>
<feature type="transmembrane region" description="Helical" evidence="2">
    <location>
        <begin position="119"/>
        <end position="141"/>
    </location>
</feature>
<keyword evidence="2" id="KW-0812">Transmembrane</keyword>
<reference evidence="3 4" key="1">
    <citation type="journal article" date="2009" name="Int. J. Syst. Evol. Microbiol.">
        <title>Paenibacillus contaminans sp. nov., isolated from a contaminated laboratory plate.</title>
        <authorList>
            <person name="Chou J.H."/>
            <person name="Lee J.H."/>
            <person name="Lin M.C."/>
            <person name="Chang P.S."/>
            <person name="Arun A.B."/>
            <person name="Young C.C."/>
            <person name="Chen W.M."/>
        </authorList>
    </citation>
    <scope>NUCLEOTIDE SEQUENCE [LARGE SCALE GENOMIC DNA]</scope>
    <source>
        <strain evidence="3 4">CKOBP-6</strain>
    </source>
</reference>
<keyword evidence="2" id="KW-1133">Transmembrane helix</keyword>
<feature type="transmembrane region" description="Helical" evidence="2">
    <location>
        <begin position="191"/>
        <end position="212"/>
    </location>
</feature>